<keyword evidence="3" id="KW-1185">Reference proteome</keyword>
<dbReference type="Proteomes" id="UP001249851">
    <property type="component" value="Unassembled WGS sequence"/>
</dbReference>
<gene>
    <name evidence="2" type="ORF">P5673_017129</name>
</gene>
<evidence type="ECO:0000313" key="3">
    <source>
        <dbReference type="Proteomes" id="UP001249851"/>
    </source>
</evidence>
<accession>A0AAD9QFY2</accession>
<feature type="transmembrane region" description="Helical" evidence="1">
    <location>
        <begin position="38"/>
        <end position="61"/>
    </location>
</feature>
<proteinExistence type="predicted"/>
<evidence type="ECO:0000256" key="1">
    <source>
        <dbReference type="SAM" id="Phobius"/>
    </source>
</evidence>
<keyword evidence="1" id="KW-0812">Transmembrane</keyword>
<name>A0AAD9QFY2_ACRCE</name>
<comment type="caution">
    <text evidence="2">The sequence shown here is derived from an EMBL/GenBank/DDBJ whole genome shotgun (WGS) entry which is preliminary data.</text>
</comment>
<protein>
    <submittedName>
        <fullName evidence="2">Uncharacterized protein</fullName>
    </submittedName>
</protein>
<reference evidence="2" key="2">
    <citation type="journal article" date="2023" name="Science">
        <title>Genomic signatures of disease resistance in endangered staghorn corals.</title>
        <authorList>
            <person name="Vollmer S.V."/>
            <person name="Selwyn J.D."/>
            <person name="Despard B.A."/>
            <person name="Roesel C.L."/>
        </authorList>
    </citation>
    <scope>NUCLEOTIDE SEQUENCE</scope>
    <source>
        <strain evidence="2">K2</strain>
    </source>
</reference>
<reference evidence="2" key="1">
    <citation type="journal article" date="2023" name="G3 (Bethesda)">
        <title>Whole genome assembly and annotation of the endangered Caribbean coral Acropora cervicornis.</title>
        <authorList>
            <person name="Selwyn J.D."/>
            <person name="Vollmer S.V."/>
        </authorList>
    </citation>
    <scope>NUCLEOTIDE SEQUENCE</scope>
    <source>
        <strain evidence="2">K2</strain>
    </source>
</reference>
<dbReference type="AlphaFoldDB" id="A0AAD9QFY2"/>
<organism evidence="2 3">
    <name type="scientific">Acropora cervicornis</name>
    <name type="common">Staghorn coral</name>
    <dbReference type="NCBI Taxonomy" id="6130"/>
    <lineage>
        <taxon>Eukaryota</taxon>
        <taxon>Metazoa</taxon>
        <taxon>Cnidaria</taxon>
        <taxon>Anthozoa</taxon>
        <taxon>Hexacorallia</taxon>
        <taxon>Scleractinia</taxon>
        <taxon>Astrocoeniina</taxon>
        <taxon>Acroporidae</taxon>
        <taxon>Acropora</taxon>
    </lineage>
</organism>
<keyword evidence="1" id="KW-1133">Transmembrane helix</keyword>
<dbReference type="EMBL" id="JARQWQ010000037">
    <property type="protein sequence ID" value="KAK2560155.1"/>
    <property type="molecule type" value="Genomic_DNA"/>
</dbReference>
<evidence type="ECO:0000313" key="2">
    <source>
        <dbReference type="EMBL" id="KAK2560155.1"/>
    </source>
</evidence>
<keyword evidence="1" id="KW-0472">Membrane</keyword>
<sequence>MEYYALPDKSPDCWSTRKDAGIFVSKGDKIAYTEKEKAALAVFTFVVICSVTEIVLAVAMMKISETATPQLCSSCGRYDEMGERQQNLMEDPVGQQQVHVVEQGT</sequence>